<comment type="caution">
    <text evidence="3">The sequence shown here is derived from an EMBL/GenBank/DDBJ whole genome shotgun (WGS) entry which is preliminary data.</text>
</comment>
<dbReference type="PANTHER" id="PTHR42899:SF1">
    <property type="entry name" value="SPERMATOGENESIS-ASSOCIATED PROTEIN 20"/>
    <property type="match status" value="1"/>
</dbReference>
<gene>
    <name evidence="3" type="ORF">Tcan_15238</name>
</gene>
<evidence type="ECO:0000313" key="3">
    <source>
        <dbReference type="EMBL" id="KHN81774.1"/>
    </source>
</evidence>
<protein>
    <recommendedName>
        <fullName evidence="2">Spermatogenesis-associated protein 20-like TRX domain-containing protein</fullName>
    </recommendedName>
</protein>
<reference evidence="3 4" key="1">
    <citation type="submission" date="2014-11" db="EMBL/GenBank/DDBJ databases">
        <title>Genetic blueprint of the zoonotic pathogen Toxocara canis.</title>
        <authorList>
            <person name="Zhu X.-Q."/>
            <person name="Korhonen P.K."/>
            <person name="Cai H."/>
            <person name="Young N.D."/>
            <person name="Nejsum P."/>
            <person name="von Samson-Himmelstjerna G."/>
            <person name="Boag P.R."/>
            <person name="Tan P."/>
            <person name="Li Q."/>
            <person name="Min J."/>
            <person name="Yang Y."/>
            <person name="Wang X."/>
            <person name="Fang X."/>
            <person name="Hall R.S."/>
            <person name="Hofmann A."/>
            <person name="Sternberg P.W."/>
            <person name="Jex A.R."/>
            <person name="Gasser R.B."/>
        </authorList>
    </citation>
    <scope>NUCLEOTIDE SEQUENCE [LARGE SCALE GENOMIC DNA]</scope>
    <source>
        <strain evidence="3">PN_DK_2014</strain>
    </source>
</reference>
<dbReference type="PIRSF" id="PIRSF006402">
    <property type="entry name" value="UCP006402_thioredoxin"/>
    <property type="match status" value="1"/>
</dbReference>
<dbReference type="InterPro" id="IPR024705">
    <property type="entry name" value="Ssp411"/>
</dbReference>
<dbReference type="GO" id="GO:0005975">
    <property type="term" value="P:carbohydrate metabolic process"/>
    <property type="evidence" value="ECO:0007669"/>
    <property type="project" value="InterPro"/>
</dbReference>
<feature type="chain" id="PRO_5002080144" description="Spermatogenesis-associated protein 20-like TRX domain-containing protein" evidence="1">
    <location>
        <begin position="20"/>
        <end position="629"/>
    </location>
</feature>
<keyword evidence="1" id="KW-0732">Signal</keyword>
<dbReference type="AlphaFoldDB" id="A0A0B2VK98"/>
<evidence type="ECO:0000256" key="1">
    <source>
        <dbReference type="SAM" id="SignalP"/>
    </source>
</evidence>
<accession>A0A0B2VK98</accession>
<dbReference type="SUPFAM" id="SSF52833">
    <property type="entry name" value="Thioredoxin-like"/>
    <property type="match status" value="1"/>
</dbReference>
<dbReference type="Pfam" id="PF03190">
    <property type="entry name" value="Thioredox_DsbH"/>
    <property type="match status" value="1"/>
</dbReference>
<evidence type="ECO:0000259" key="2">
    <source>
        <dbReference type="Pfam" id="PF03190"/>
    </source>
</evidence>
<dbReference type="InterPro" id="IPR012341">
    <property type="entry name" value="6hp_glycosidase-like_sf"/>
</dbReference>
<proteinExistence type="predicted"/>
<sequence length="629" mass="70764">MLSVVVVVAVVCVRFWCCGEQFIFGYSTCHWCHVMAHESFENQAIAKILNENFVSIKVDREERPDVDKLYMNFIQAISGGGGWPMSVFLTPDLNPITGGTYFPPGDEYGRSGFAAVLRTIAEKWRAEGEQIREQSVALANAIKEVLVTNRDAVPCAHDIALACYSQLADRFDETYKGFGGAPKFPKPVELEFMLAFYADNRNITEGKLALKMVDETLEAMSHGGIHDHIGKGFHRYAVDAAWHVPHFEKMLYDQAQLLSVYSNFCLLGGGMNEIVDDIAEYVHHNLTHPEGGFYSAEDADSLPSHDAVKKREGAFYVWTEQEIDNALQGIIDADSELNVANCFKQYFSVKTDGNCPKYTDPHGELTLQNVLAMKESHVAYAAKFGVSERKLTAILAEAREALMKIRAERPKPHLDDKMITAWNGLMISGLSRASIALNKPELAQRAQKAVDFIKKYLLSENGELLRAAYTDKNQRVVLNSKPVKAFADDYAFLIEGLLHLYEATFDDSLLKLALQLQTQFDERFWDSNHNTGYFLSEADPSIMTRFMEDQDGAEPAANSVAALNLARLADFLNMECYRERVMHILEGAAQRLRKYPFALPKMVTALTRHSRPTTMVNLHQFVWEFTSVV</sequence>
<dbReference type="InterPro" id="IPR036249">
    <property type="entry name" value="Thioredoxin-like_sf"/>
</dbReference>
<dbReference type="Gene3D" id="3.40.30.10">
    <property type="entry name" value="Glutaredoxin"/>
    <property type="match status" value="1"/>
</dbReference>
<dbReference type="PANTHER" id="PTHR42899">
    <property type="entry name" value="SPERMATOGENESIS-ASSOCIATED PROTEIN 20"/>
    <property type="match status" value="1"/>
</dbReference>
<dbReference type="SUPFAM" id="SSF48208">
    <property type="entry name" value="Six-hairpin glycosidases"/>
    <property type="match status" value="1"/>
</dbReference>
<dbReference type="CDD" id="cd02955">
    <property type="entry name" value="SSP411"/>
    <property type="match status" value="1"/>
</dbReference>
<feature type="domain" description="Spermatogenesis-associated protein 20-like TRX" evidence="2">
    <location>
        <begin position="25"/>
        <end position="142"/>
    </location>
</feature>
<name>A0A0B2VK98_TOXCA</name>
<dbReference type="InterPro" id="IPR004879">
    <property type="entry name" value="Ssp411-like_TRX"/>
</dbReference>
<feature type="signal peptide" evidence="1">
    <location>
        <begin position="1"/>
        <end position="19"/>
    </location>
</feature>
<organism evidence="3 4">
    <name type="scientific">Toxocara canis</name>
    <name type="common">Canine roundworm</name>
    <dbReference type="NCBI Taxonomy" id="6265"/>
    <lineage>
        <taxon>Eukaryota</taxon>
        <taxon>Metazoa</taxon>
        <taxon>Ecdysozoa</taxon>
        <taxon>Nematoda</taxon>
        <taxon>Chromadorea</taxon>
        <taxon>Rhabditida</taxon>
        <taxon>Spirurina</taxon>
        <taxon>Ascaridomorpha</taxon>
        <taxon>Ascaridoidea</taxon>
        <taxon>Toxocaridae</taxon>
        <taxon>Toxocara</taxon>
    </lineage>
</organism>
<dbReference type="OMA" id="PFYFGTY"/>
<evidence type="ECO:0000313" key="4">
    <source>
        <dbReference type="Proteomes" id="UP000031036"/>
    </source>
</evidence>
<dbReference type="OrthoDB" id="1923667at2759"/>
<dbReference type="STRING" id="6265.A0A0B2VK98"/>
<dbReference type="InterPro" id="IPR008928">
    <property type="entry name" value="6-hairpin_glycosidase_sf"/>
</dbReference>
<keyword evidence="4" id="KW-1185">Reference proteome</keyword>
<dbReference type="EMBL" id="JPKZ01001474">
    <property type="protein sequence ID" value="KHN81774.1"/>
    <property type="molecule type" value="Genomic_DNA"/>
</dbReference>
<dbReference type="Proteomes" id="UP000031036">
    <property type="component" value="Unassembled WGS sequence"/>
</dbReference>
<dbReference type="Gene3D" id="1.50.10.10">
    <property type="match status" value="1"/>
</dbReference>